<dbReference type="Proteomes" id="UP000663064">
    <property type="component" value="Chromosome"/>
</dbReference>
<dbReference type="AlphaFoldDB" id="A0A871BHE6"/>
<feature type="compositionally biased region" description="Low complexity" evidence="1">
    <location>
        <begin position="31"/>
        <end position="52"/>
    </location>
</feature>
<evidence type="ECO:0000313" key="2">
    <source>
        <dbReference type="EMBL" id="QOS12226.1"/>
    </source>
</evidence>
<sequence length="158" mass="16925">MNSPHHRRRILQRTGIVLVFGIGLAGCLADTPTGDGSPTTTHPETTDDQTATPESETAVPLAEISDEDAKARALAAEETYLENRLQNATCLLSWGTTPTTASKEAMVVERSADGVVVDVTHPYWYGKEGEEADSSSEALYLVTETDVERTSGDDVSPC</sequence>
<dbReference type="GeneID" id="59459750"/>
<feature type="region of interest" description="Disordered" evidence="1">
    <location>
        <begin position="31"/>
        <end position="59"/>
    </location>
</feature>
<dbReference type="PROSITE" id="PS51257">
    <property type="entry name" value="PROKAR_LIPOPROTEIN"/>
    <property type="match status" value="1"/>
</dbReference>
<dbReference type="RefSeq" id="WP_115820708.1">
    <property type="nucleotide sequence ID" value="NZ_CP063205.1"/>
</dbReference>
<evidence type="ECO:0000313" key="3">
    <source>
        <dbReference type="Proteomes" id="UP000663064"/>
    </source>
</evidence>
<evidence type="ECO:0008006" key="4">
    <source>
        <dbReference type="Google" id="ProtNLM"/>
    </source>
</evidence>
<dbReference type="EMBL" id="CP063205">
    <property type="protein sequence ID" value="QOS12226.1"/>
    <property type="molecule type" value="Genomic_DNA"/>
</dbReference>
<organism evidence="2 3">
    <name type="scientific">Haloferax gibbonsii</name>
    <dbReference type="NCBI Taxonomy" id="35746"/>
    <lineage>
        <taxon>Archaea</taxon>
        <taxon>Methanobacteriati</taxon>
        <taxon>Methanobacteriota</taxon>
        <taxon>Stenosarchaea group</taxon>
        <taxon>Halobacteria</taxon>
        <taxon>Halobacteriales</taxon>
        <taxon>Haloferacaceae</taxon>
        <taxon>Haloferax</taxon>
    </lineage>
</organism>
<protein>
    <recommendedName>
        <fullName evidence="4">Lipoprotein</fullName>
    </recommendedName>
</protein>
<accession>A0A871BHE6</accession>
<evidence type="ECO:0000256" key="1">
    <source>
        <dbReference type="SAM" id="MobiDB-lite"/>
    </source>
</evidence>
<gene>
    <name evidence="2" type="ORF">HfgLR_10440</name>
</gene>
<name>A0A871BHE6_HALGI</name>
<proteinExistence type="predicted"/>
<reference evidence="2" key="1">
    <citation type="journal article" date="2021" name="Front. Microbiol.">
        <title>Cellular and Genomic Properties of Haloferax gibbonsii LR2-5, the Host of Euryarchaeal Virus HFTV1.</title>
        <authorList>
            <person name="Tittes C."/>
            <person name="Schwarzer S."/>
            <person name="Pfeiffer F."/>
            <person name="Dyall-Smith M."/>
            <person name="Rodriguez-Franco M."/>
            <person name="Oksanen H.M."/>
            <person name="Quax T.E.F."/>
        </authorList>
    </citation>
    <scope>NUCLEOTIDE SEQUENCE</scope>
    <source>
        <strain evidence="2">LR2-5</strain>
    </source>
</reference>